<feature type="compositionally biased region" description="Low complexity" evidence="1">
    <location>
        <begin position="143"/>
        <end position="153"/>
    </location>
</feature>
<gene>
    <name evidence="4" type="ORF">DM01DRAFT_258558</name>
</gene>
<name>A0A1X2GK07_9FUNG</name>
<dbReference type="GO" id="GO:0005737">
    <property type="term" value="C:cytoplasm"/>
    <property type="evidence" value="ECO:0007669"/>
    <property type="project" value="TreeGrafter"/>
</dbReference>
<feature type="region of interest" description="Disordered" evidence="1">
    <location>
        <begin position="29"/>
        <end position="51"/>
    </location>
</feature>
<dbReference type="PANTHER" id="PTHR23509">
    <property type="entry name" value="PA-PL1 PHOSPHOLIPASE FAMILY"/>
    <property type="match status" value="1"/>
</dbReference>
<dbReference type="Pfam" id="PF23465">
    <property type="entry name" value="DUF7131"/>
    <property type="match status" value="1"/>
</dbReference>
<evidence type="ECO:0000313" key="4">
    <source>
        <dbReference type="EMBL" id="ORX55645.1"/>
    </source>
</evidence>
<evidence type="ECO:0000313" key="5">
    <source>
        <dbReference type="Proteomes" id="UP000242146"/>
    </source>
</evidence>
<sequence>MAHLLCIVRFHAIDAPLVDPMELRRSNTVSSITPTTPAKKPTPAPKDWVPFSKRDSSAIEQAYQEDIQDAMVPVNEDHLFEVNVQKRTIEPIYWEGPTHQVRRATWFIQGDGKWFPCQENLAEQIETGYHKYKPYEAPAPTQESATTSTSSVKSESHEESKLQSALEQQPVEKQWNLLGAYLEQYVVYTGPDTAWLL</sequence>
<dbReference type="Pfam" id="PF23463">
    <property type="entry name" value="WWE_2"/>
    <property type="match status" value="1"/>
</dbReference>
<protein>
    <submittedName>
        <fullName evidence="4">Uncharacterized protein</fullName>
    </submittedName>
</protein>
<dbReference type="PANTHER" id="PTHR23509:SF10">
    <property type="entry name" value="LD21067P"/>
    <property type="match status" value="1"/>
</dbReference>
<organism evidence="4 5">
    <name type="scientific">Hesseltinella vesiculosa</name>
    <dbReference type="NCBI Taxonomy" id="101127"/>
    <lineage>
        <taxon>Eukaryota</taxon>
        <taxon>Fungi</taxon>
        <taxon>Fungi incertae sedis</taxon>
        <taxon>Mucoromycota</taxon>
        <taxon>Mucoromycotina</taxon>
        <taxon>Mucoromycetes</taxon>
        <taxon>Mucorales</taxon>
        <taxon>Cunninghamellaceae</taxon>
        <taxon>Hesseltinella</taxon>
    </lineage>
</organism>
<feature type="region of interest" description="Disordered" evidence="1">
    <location>
        <begin position="134"/>
        <end position="166"/>
    </location>
</feature>
<comment type="caution">
    <text evidence="4">The sequence shown here is derived from an EMBL/GenBank/DDBJ whole genome shotgun (WGS) entry which is preliminary data.</text>
</comment>
<dbReference type="AlphaFoldDB" id="A0A1X2GK07"/>
<dbReference type="OrthoDB" id="431378at2759"/>
<evidence type="ECO:0000259" key="2">
    <source>
        <dbReference type="Pfam" id="PF23463"/>
    </source>
</evidence>
<dbReference type="InterPro" id="IPR058055">
    <property type="entry name" value="PA-PLA1"/>
</dbReference>
<dbReference type="InterPro" id="IPR057826">
    <property type="entry name" value="WWE_C20G8.02"/>
</dbReference>
<dbReference type="EMBL" id="MCGT01000011">
    <property type="protein sequence ID" value="ORX55645.1"/>
    <property type="molecule type" value="Genomic_DNA"/>
</dbReference>
<dbReference type="InterPro" id="IPR055555">
    <property type="entry name" value="PA-PLA1_DUF7131"/>
</dbReference>
<dbReference type="GO" id="GO:0004620">
    <property type="term" value="F:phospholipase activity"/>
    <property type="evidence" value="ECO:0007669"/>
    <property type="project" value="TreeGrafter"/>
</dbReference>
<feature type="domain" description="C20G8.02-like WWE" evidence="2">
    <location>
        <begin position="10"/>
        <end position="103"/>
    </location>
</feature>
<evidence type="ECO:0000259" key="3">
    <source>
        <dbReference type="Pfam" id="PF23465"/>
    </source>
</evidence>
<dbReference type="STRING" id="101127.A0A1X2GK07"/>
<accession>A0A1X2GK07</accession>
<evidence type="ECO:0000256" key="1">
    <source>
        <dbReference type="SAM" id="MobiDB-lite"/>
    </source>
</evidence>
<feature type="domain" description="DUF7131" evidence="3">
    <location>
        <begin position="173"/>
        <end position="197"/>
    </location>
</feature>
<keyword evidence="5" id="KW-1185">Reference proteome</keyword>
<reference evidence="4 5" key="1">
    <citation type="submission" date="2016-07" db="EMBL/GenBank/DDBJ databases">
        <title>Pervasive Adenine N6-methylation of Active Genes in Fungi.</title>
        <authorList>
            <consortium name="DOE Joint Genome Institute"/>
            <person name="Mondo S.J."/>
            <person name="Dannebaum R.O."/>
            <person name="Kuo R.C."/>
            <person name="Labutti K."/>
            <person name="Haridas S."/>
            <person name="Kuo A."/>
            <person name="Salamov A."/>
            <person name="Ahrendt S.R."/>
            <person name="Lipzen A."/>
            <person name="Sullivan W."/>
            <person name="Andreopoulos W.B."/>
            <person name="Clum A."/>
            <person name="Lindquist E."/>
            <person name="Daum C."/>
            <person name="Ramamoorthy G.K."/>
            <person name="Gryganskyi A."/>
            <person name="Culley D."/>
            <person name="Magnuson J.K."/>
            <person name="James T.Y."/>
            <person name="O'Malley M.A."/>
            <person name="Stajich J.E."/>
            <person name="Spatafora J.W."/>
            <person name="Visel A."/>
            <person name="Grigoriev I.V."/>
        </authorList>
    </citation>
    <scope>NUCLEOTIDE SEQUENCE [LARGE SCALE GENOMIC DNA]</scope>
    <source>
        <strain evidence="4 5">NRRL 3301</strain>
    </source>
</reference>
<dbReference type="Proteomes" id="UP000242146">
    <property type="component" value="Unassembled WGS sequence"/>
</dbReference>
<proteinExistence type="predicted"/>